<keyword evidence="1" id="KW-0732">Signal</keyword>
<protein>
    <recommendedName>
        <fullName evidence="4">Excalibur calcium-binding domain-containing protein</fullName>
    </recommendedName>
</protein>
<evidence type="ECO:0008006" key="4">
    <source>
        <dbReference type="Google" id="ProtNLM"/>
    </source>
</evidence>
<keyword evidence="3" id="KW-1185">Reference proteome</keyword>
<name>A0A8F6TUE5_9RHOB</name>
<dbReference type="Proteomes" id="UP000825009">
    <property type="component" value="Chromosome"/>
</dbReference>
<dbReference type="KEGG" id="gce:KYE46_14615"/>
<feature type="signal peptide" evidence="1">
    <location>
        <begin position="1"/>
        <end position="20"/>
    </location>
</feature>
<gene>
    <name evidence="2" type="ORF">KYE46_14615</name>
</gene>
<evidence type="ECO:0000313" key="2">
    <source>
        <dbReference type="EMBL" id="QXT39146.1"/>
    </source>
</evidence>
<reference evidence="2 3" key="1">
    <citation type="submission" date="2021-07" db="EMBL/GenBank/DDBJ databases">
        <title>A novel Jannaschia species isolated from marine dinoflagellate Ceratoperidinium margalefii.</title>
        <authorList>
            <person name="Jiang Y."/>
            <person name="Li Z."/>
        </authorList>
    </citation>
    <scope>NUCLEOTIDE SEQUENCE [LARGE SCALE GENOMIC DNA]</scope>
    <source>
        <strain evidence="2 3">J12C1-MA-4</strain>
    </source>
</reference>
<evidence type="ECO:0000313" key="3">
    <source>
        <dbReference type="Proteomes" id="UP000825009"/>
    </source>
</evidence>
<sequence>MVSKRYFAFACVILAGCATAPNDVALPQQAADQQGLQGRQATLNGQISAATVPSASAGVGIEAGATGDVTFLDPTDLTAMAEGAIAEAEEASTGGAFDNIQPQQADDVLPPPLIPRVAAFALRTTHMPGQRQWRRNPFRADGQAICAQFETRDEAQDYFLAAGGPDRDPNGMDPDGDGFVCGFDPSALRASANAPVETFEALPAIDG</sequence>
<feature type="chain" id="PRO_5034558017" description="Excalibur calcium-binding domain-containing protein" evidence="1">
    <location>
        <begin position="21"/>
        <end position="207"/>
    </location>
</feature>
<organism evidence="2 3">
    <name type="scientific">Gymnodinialimonas ceratoperidinii</name>
    <dbReference type="NCBI Taxonomy" id="2856823"/>
    <lineage>
        <taxon>Bacteria</taxon>
        <taxon>Pseudomonadati</taxon>
        <taxon>Pseudomonadota</taxon>
        <taxon>Alphaproteobacteria</taxon>
        <taxon>Rhodobacterales</taxon>
        <taxon>Paracoccaceae</taxon>
        <taxon>Gymnodinialimonas</taxon>
    </lineage>
</organism>
<proteinExistence type="predicted"/>
<dbReference type="EMBL" id="CP079194">
    <property type="protein sequence ID" value="QXT39146.1"/>
    <property type="molecule type" value="Genomic_DNA"/>
</dbReference>
<dbReference type="AlphaFoldDB" id="A0A8F6TUE5"/>
<accession>A0A8F6TUE5</accession>
<dbReference type="RefSeq" id="WP_219001516.1">
    <property type="nucleotide sequence ID" value="NZ_CP079194.1"/>
</dbReference>
<dbReference type="PROSITE" id="PS51257">
    <property type="entry name" value="PROKAR_LIPOPROTEIN"/>
    <property type="match status" value="1"/>
</dbReference>
<evidence type="ECO:0000256" key="1">
    <source>
        <dbReference type="SAM" id="SignalP"/>
    </source>
</evidence>